<feature type="compositionally biased region" description="Polar residues" evidence="1">
    <location>
        <begin position="347"/>
        <end position="365"/>
    </location>
</feature>
<feature type="compositionally biased region" description="Polar residues" evidence="1">
    <location>
        <begin position="856"/>
        <end position="868"/>
    </location>
</feature>
<organism evidence="2 3">
    <name type="scientific">Elaphomyces granulatus</name>
    <dbReference type="NCBI Taxonomy" id="519963"/>
    <lineage>
        <taxon>Eukaryota</taxon>
        <taxon>Fungi</taxon>
        <taxon>Dikarya</taxon>
        <taxon>Ascomycota</taxon>
        <taxon>Pezizomycotina</taxon>
        <taxon>Eurotiomycetes</taxon>
        <taxon>Eurotiomycetidae</taxon>
        <taxon>Eurotiales</taxon>
        <taxon>Elaphomycetaceae</taxon>
        <taxon>Elaphomyces</taxon>
    </lineage>
</organism>
<feature type="region of interest" description="Disordered" evidence="1">
    <location>
        <begin position="613"/>
        <end position="643"/>
    </location>
</feature>
<feature type="compositionally biased region" description="Polar residues" evidence="1">
    <location>
        <begin position="994"/>
        <end position="1014"/>
    </location>
</feature>
<feature type="region of interest" description="Disordered" evidence="1">
    <location>
        <begin position="466"/>
        <end position="534"/>
    </location>
</feature>
<sequence>MLLQMNRFRKNRKGKDIGDDLDSIHPALLASNPFKKTRKPDPEPKPQIDLSSVLPSTDEFRTSLLMPKLSARFSMLREQDDPNTKIGKANDDSVLFPKRASRLNLFGHNPSTLADIAEVSSLHGRPSLALGRTPSQGSGEGDGTDDDASLNGSVMSRKRPGEGNVLFGGRQKIYKIPMSRPVAESQGLRGRTVYEDDVTLSTFQRLRLNEKEKEKDEQLGLVTNFQDSTATEPEDTSPASRTDRTTTSSIASSNRRSSTAATSIDEQPHAASQPSSSVLGSSSTSAPPSKPSWGAPGAERNPTKTRRLYGQGLAQAVQEQQSSALSRLESLNRQRSGVGTREFPPQLNRTFSKSATNLNETSQKPPGSPVRGGLGQLSHSPSLSGNSPELQSTDTDNQDATSGNEVSTVPLGYNHASASPSETPDATILAMAMQPEDRGKATAMGLFNKPNSSYDDQQFTRRQLQMYGGRKTPPSRRRSPPTSISQSEAVGRPRGLSNTSYRSKAESTSSHHSSKMPNGGINPTVLKEKDASPPRLAERSFLANLSGSDSEWDGNDFSLVQDSPAISPALDGVHPALRSHLVSTESSHAVPAQETQGTYPEFDDVNIIIENHTAKPPPSPILEEAPEKTFDSPTLGPSGLGLSGLIRTHLRRDSDRSSIFPPSSPVVPPMLSPQSYHQGVGRDAVRDSNPPASIHSNPWEYDDLVDRKNTPSEDNPSPILQPDMSATASSISTRARQILGQATALRDLHHELRTEGRVRQPWQDDLVFTHKRDISTETQKEREEFANELAERRRRVQEKLKSFAETESGSSSPGTGPDFSPVKSGNTFAGLKPKSTRNLAAGGREVIPPKALKTLGFSNPAMSSSTPALVSGDPPREEEGKIPHPLGKHANSSFPHAVTGRNVSARSPASQTGAQDDSYEQTASREYSPTSLNNRQRDQSARSKSRPRHREDPRAVEESIISQYEDPSFDDRRAQRLPPSLPSSARPSVEVNDGTGNERSPPASSGKSRSNSRPTAPGYIDLRPIQPISPNNIGMSPRPSPVTPYSANATPPLFEADMEHSSASVSPNPSFGSHNIPQRAPSSNNLQKRVIDKSQISEPTFVSSTSDIPTVGLPAGTRLTKLGETPPVPPMNPRRRRQTTTQTIIGALKGDKHSLTPAPSGDDDMNERSTFSDDDEKKPAVRQKLRKTSSEGGNLNSRIRQQARLATSPAVPQLPTPAPVGGMI</sequence>
<feature type="region of interest" description="Disordered" evidence="1">
    <location>
        <begin position="127"/>
        <end position="166"/>
    </location>
</feature>
<feature type="compositionally biased region" description="Polar residues" evidence="1">
    <location>
        <begin position="901"/>
        <end position="934"/>
    </location>
</feature>
<evidence type="ECO:0000256" key="1">
    <source>
        <dbReference type="SAM" id="MobiDB-lite"/>
    </source>
</evidence>
<feature type="region of interest" description="Disordered" evidence="1">
    <location>
        <begin position="1100"/>
        <end position="1224"/>
    </location>
</feature>
<feature type="compositionally biased region" description="Polar residues" evidence="1">
    <location>
        <begin position="1061"/>
        <end position="1085"/>
    </location>
</feature>
<dbReference type="AlphaFoldDB" id="A0A232LU43"/>
<keyword evidence="3" id="KW-1185">Reference proteome</keyword>
<proteinExistence type="predicted"/>
<evidence type="ECO:0000313" key="2">
    <source>
        <dbReference type="EMBL" id="OXV07604.1"/>
    </source>
</evidence>
<evidence type="ECO:0000313" key="3">
    <source>
        <dbReference type="Proteomes" id="UP000243515"/>
    </source>
</evidence>
<protein>
    <submittedName>
        <fullName evidence="2">Uncharacterized protein</fullName>
    </submittedName>
</protein>
<feature type="compositionally biased region" description="Low complexity" evidence="1">
    <location>
        <begin position="245"/>
        <end position="263"/>
    </location>
</feature>
<feature type="region of interest" description="Disordered" evidence="1">
    <location>
        <begin position="674"/>
        <end position="724"/>
    </location>
</feature>
<feature type="compositionally biased region" description="Basic and acidic residues" evidence="1">
    <location>
        <begin position="209"/>
        <end position="218"/>
    </location>
</feature>
<comment type="caution">
    <text evidence="2">The sequence shown here is derived from an EMBL/GenBank/DDBJ whole genome shotgun (WGS) entry which is preliminary data.</text>
</comment>
<feature type="compositionally biased region" description="Basic and acidic residues" evidence="1">
    <location>
        <begin position="1166"/>
        <end position="1179"/>
    </location>
</feature>
<feature type="region of interest" description="Disordered" evidence="1">
    <location>
        <begin position="799"/>
        <end position="1085"/>
    </location>
</feature>
<feature type="compositionally biased region" description="Polar residues" evidence="1">
    <location>
        <begin position="377"/>
        <end position="407"/>
    </location>
</feature>
<gene>
    <name evidence="2" type="ORF">Egran_04627</name>
</gene>
<feature type="compositionally biased region" description="Low complexity" evidence="1">
    <location>
        <begin position="272"/>
        <end position="287"/>
    </location>
</feature>
<name>A0A232LU43_9EURO</name>
<reference evidence="2 3" key="1">
    <citation type="journal article" date="2015" name="Environ. Microbiol.">
        <title>Metagenome sequence of Elaphomyces granulatus from sporocarp tissue reveals Ascomycota ectomycorrhizal fingerprints of genome expansion and a Proteobacteria-rich microbiome.</title>
        <authorList>
            <person name="Quandt C.A."/>
            <person name="Kohler A."/>
            <person name="Hesse C.N."/>
            <person name="Sharpton T.J."/>
            <person name="Martin F."/>
            <person name="Spatafora J.W."/>
        </authorList>
    </citation>
    <scope>NUCLEOTIDE SEQUENCE [LARGE SCALE GENOMIC DNA]</scope>
    <source>
        <strain evidence="2 3">OSC145934</strain>
    </source>
</reference>
<feature type="compositionally biased region" description="Polar residues" evidence="1">
    <location>
        <begin position="221"/>
        <end position="231"/>
    </location>
</feature>
<dbReference type="EMBL" id="NPHW01004698">
    <property type="protein sequence ID" value="OXV07604.1"/>
    <property type="molecule type" value="Genomic_DNA"/>
</dbReference>
<feature type="compositionally biased region" description="Low complexity" evidence="1">
    <location>
        <begin position="976"/>
        <end position="988"/>
    </location>
</feature>
<feature type="region of interest" description="Disordered" evidence="1">
    <location>
        <begin position="209"/>
        <end position="303"/>
    </location>
</feature>
<feature type="compositionally biased region" description="Low complexity" evidence="1">
    <location>
        <begin position="805"/>
        <end position="817"/>
    </location>
</feature>
<feature type="region of interest" description="Disordered" evidence="1">
    <location>
        <begin position="1"/>
        <end position="24"/>
    </location>
</feature>
<feature type="region of interest" description="Disordered" evidence="1">
    <location>
        <begin position="329"/>
        <end position="423"/>
    </location>
</feature>
<accession>A0A232LU43</accession>
<feature type="compositionally biased region" description="Polar residues" evidence="1">
    <location>
        <begin position="1190"/>
        <end position="1200"/>
    </location>
</feature>
<dbReference type="Proteomes" id="UP000243515">
    <property type="component" value="Unassembled WGS sequence"/>
</dbReference>
<dbReference type="OrthoDB" id="5335210at2759"/>